<evidence type="ECO:0000259" key="1">
    <source>
        <dbReference type="Pfam" id="PF18480"/>
    </source>
</evidence>
<feature type="domain" description="DUF5615" evidence="1">
    <location>
        <begin position="3"/>
        <end position="112"/>
    </location>
</feature>
<proteinExistence type="predicted"/>
<comment type="caution">
    <text evidence="2">The sequence shown here is derived from an EMBL/GenBank/DDBJ whole genome shotgun (WGS) entry which is preliminary data.</text>
</comment>
<dbReference type="Pfam" id="PF18480">
    <property type="entry name" value="DUF5615"/>
    <property type="match status" value="1"/>
</dbReference>
<sequence>MWKFVVDESMPRSTTRELRQLGYWAEDVRDVSLRGSDDDTVFSYAQARQATLVTADRDFEDIRRFPLGTHHGIVVVRVPEILPTWVVNDELLKALKQLHGQSLHGALVIVELGRIRVRRKK</sequence>
<dbReference type="Proteomes" id="UP001204798">
    <property type="component" value="Unassembled WGS sequence"/>
</dbReference>
<keyword evidence="3" id="KW-1185">Reference proteome</keyword>
<evidence type="ECO:0000313" key="3">
    <source>
        <dbReference type="Proteomes" id="UP001204798"/>
    </source>
</evidence>
<dbReference type="RefSeq" id="WP_259100083.1">
    <property type="nucleotide sequence ID" value="NZ_CP130454.1"/>
</dbReference>
<gene>
    <name evidence="2" type="ORF">M2350_002960</name>
</gene>
<dbReference type="InterPro" id="IPR041049">
    <property type="entry name" value="DUF5615"/>
</dbReference>
<reference evidence="2 3" key="1">
    <citation type="submission" date="2022-08" db="EMBL/GenBank/DDBJ databases">
        <title>Bacterial and archaeal communities from various locations to study Microbial Dark Matter (Phase II).</title>
        <authorList>
            <person name="Stepanauskas R."/>
        </authorList>
    </citation>
    <scope>NUCLEOTIDE SEQUENCE [LARGE SCALE GENOMIC DNA]</scope>
    <source>
        <strain evidence="2 3">PD1</strain>
    </source>
</reference>
<dbReference type="EMBL" id="JANUCP010000005">
    <property type="protein sequence ID" value="MCS3920531.1"/>
    <property type="molecule type" value="Genomic_DNA"/>
</dbReference>
<protein>
    <submittedName>
        <fullName evidence="2">Nuclease of putative toxin-antitoxin system</fullName>
    </submittedName>
</protein>
<evidence type="ECO:0000313" key="2">
    <source>
        <dbReference type="EMBL" id="MCS3920531.1"/>
    </source>
</evidence>
<accession>A0ABT2ESX4</accession>
<name>A0ABT2ESX4_9BACT</name>
<organism evidence="2 3">
    <name type="scientific">Candidatus Fervidibacter sacchari</name>
    <dbReference type="NCBI Taxonomy" id="1448929"/>
    <lineage>
        <taxon>Bacteria</taxon>
        <taxon>Candidatus Fervidibacterota</taxon>
        <taxon>Candidatus Fervidibacter</taxon>
    </lineage>
</organism>